<gene>
    <name evidence="5" type="ORF">SVIM_LOCUS288587</name>
</gene>
<sequence length="424" mass="47738">MQSDQRKKQCLSPDLKPKNILANADCKLKICDFGLARVAFNDTNCHFLDVGFSQFDVAFNFTAEDYVATRWYRAPELCGSFSQRCQNHYHHYTPAIDIWSIGCIFAELLTGKPLFPGKNVVHQLDLMTELLGTPTPEAIARIELVVSSFTIRISYLCPYSWLNAEVLVLYEQALADPYFKGLAKVEREPTAQPVTKMEFEFERRRITKEDVRELIYREILEYHPKMLKEHLDGSEPTGFMYPSAVDHFKKQFAYLEEHYGNGAPVAPPERQHASLPRACVSYSDNTIQTSAEVTNDLSKCSIKKIEKPHVDRSGGIPMTRLPLQVPQSIQAGAARPGKGVSSVLRYNNCGAASAENLDQRRMTRNPATSTQYTTANCSYPKRNPACKNEREDEGVEGSNGLQPKPQYMARKVAAAQGGPGNHWY</sequence>
<dbReference type="AlphaFoldDB" id="A0A6N2LX45"/>
<dbReference type="EMBL" id="CAADRP010001630">
    <property type="protein sequence ID" value="VFU45807.1"/>
    <property type="molecule type" value="Genomic_DNA"/>
</dbReference>
<organism evidence="5">
    <name type="scientific">Salix viminalis</name>
    <name type="common">Common osier</name>
    <name type="synonym">Basket willow</name>
    <dbReference type="NCBI Taxonomy" id="40686"/>
    <lineage>
        <taxon>Eukaryota</taxon>
        <taxon>Viridiplantae</taxon>
        <taxon>Streptophyta</taxon>
        <taxon>Embryophyta</taxon>
        <taxon>Tracheophyta</taxon>
        <taxon>Spermatophyta</taxon>
        <taxon>Magnoliopsida</taxon>
        <taxon>eudicotyledons</taxon>
        <taxon>Gunneridae</taxon>
        <taxon>Pentapetalae</taxon>
        <taxon>rosids</taxon>
        <taxon>fabids</taxon>
        <taxon>Malpighiales</taxon>
        <taxon>Salicaceae</taxon>
        <taxon>Saliceae</taxon>
        <taxon>Salix</taxon>
    </lineage>
</organism>
<evidence type="ECO:0000256" key="1">
    <source>
        <dbReference type="ARBA" id="ARBA00022741"/>
    </source>
</evidence>
<evidence type="ECO:0000259" key="4">
    <source>
        <dbReference type="PROSITE" id="PS50011"/>
    </source>
</evidence>
<feature type="region of interest" description="Disordered" evidence="3">
    <location>
        <begin position="355"/>
        <end position="405"/>
    </location>
</feature>
<name>A0A6N2LX45_SALVM</name>
<dbReference type="SMART" id="SM00220">
    <property type="entry name" value="S_TKc"/>
    <property type="match status" value="1"/>
</dbReference>
<feature type="domain" description="Protein kinase" evidence="4">
    <location>
        <begin position="1"/>
        <end position="226"/>
    </location>
</feature>
<proteinExistence type="predicted"/>
<accession>A0A6N2LX45</accession>
<dbReference type="SUPFAM" id="SSF56112">
    <property type="entry name" value="Protein kinase-like (PK-like)"/>
    <property type="match status" value="1"/>
</dbReference>
<feature type="compositionally biased region" description="Polar residues" evidence="3">
    <location>
        <begin position="365"/>
        <end position="377"/>
    </location>
</feature>
<dbReference type="GO" id="GO:0004672">
    <property type="term" value="F:protein kinase activity"/>
    <property type="evidence" value="ECO:0007669"/>
    <property type="project" value="InterPro"/>
</dbReference>
<dbReference type="GO" id="GO:0005524">
    <property type="term" value="F:ATP binding"/>
    <property type="evidence" value="ECO:0007669"/>
    <property type="project" value="UniProtKB-KW"/>
</dbReference>
<dbReference type="InterPro" id="IPR050117">
    <property type="entry name" value="MAPK"/>
</dbReference>
<dbReference type="InterPro" id="IPR000719">
    <property type="entry name" value="Prot_kinase_dom"/>
</dbReference>
<dbReference type="Pfam" id="PF00069">
    <property type="entry name" value="Pkinase"/>
    <property type="match status" value="1"/>
</dbReference>
<dbReference type="PANTHER" id="PTHR24055">
    <property type="entry name" value="MITOGEN-ACTIVATED PROTEIN KINASE"/>
    <property type="match status" value="1"/>
</dbReference>
<reference evidence="5" key="1">
    <citation type="submission" date="2019-03" db="EMBL/GenBank/DDBJ databases">
        <authorList>
            <person name="Mank J."/>
            <person name="Almeida P."/>
        </authorList>
    </citation>
    <scope>NUCLEOTIDE SEQUENCE</scope>
    <source>
        <strain evidence="5">78183</strain>
    </source>
</reference>
<dbReference type="FunFam" id="1.10.510.10:FF:001849">
    <property type="match status" value="1"/>
</dbReference>
<evidence type="ECO:0000313" key="5">
    <source>
        <dbReference type="EMBL" id="VFU45807.1"/>
    </source>
</evidence>
<dbReference type="PROSITE" id="PS50011">
    <property type="entry name" value="PROTEIN_KINASE_DOM"/>
    <property type="match status" value="1"/>
</dbReference>
<dbReference type="InterPro" id="IPR011009">
    <property type="entry name" value="Kinase-like_dom_sf"/>
</dbReference>
<evidence type="ECO:0000256" key="2">
    <source>
        <dbReference type="ARBA" id="ARBA00022840"/>
    </source>
</evidence>
<evidence type="ECO:0000256" key="3">
    <source>
        <dbReference type="SAM" id="MobiDB-lite"/>
    </source>
</evidence>
<dbReference type="Gene3D" id="3.30.200.20">
    <property type="entry name" value="Phosphorylase Kinase, domain 1"/>
    <property type="match status" value="1"/>
</dbReference>
<protein>
    <recommendedName>
        <fullName evidence="4">Protein kinase domain-containing protein</fullName>
    </recommendedName>
</protein>
<dbReference type="Gene3D" id="1.10.510.10">
    <property type="entry name" value="Transferase(Phosphotransferase) domain 1"/>
    <property type="match status" value="2"/>
</dbReference>
<keyword evidence="2" id="KW-0067">ATP-binding</keyword>
<keyword evidence="1" id="KW-0547">Nucleotide-binding</keyword>